<reference evidence="2" key="1">
    <citation type="submission" date="2012-08" db="EMBL/GenBank/DDBJ databases">
        <title>The Genome Sequence of Wuchereria bancrofti.</title>
        <authorList>
            <person name="Nutman T.B."/>
            <person name="Fink D.L."/>
            <person name="Russ C."/>
            <person name="Young S."/>
            <person name="Zeng Q."/>
            <person name="Koehrsen M."/>
            <person name="Alvarado L."/>
            <person name="Berlin A."/>
            <person name="Chapman S.B."/>
            <person name="Chen Z."/>
            <person name="Freedman E."/>
            <person name="Gellesch M."/>
            <person name="Goldberg J."/>
            <person name="Griggs A."/>
            <person name="Gujja S."/>
            <person name="Heilman E.R."/>
            <person name="Heiman D."/>
            <person name="Hepburn T."/>
            <person name="Howarth C."/>
            <person name="Jen D."/>
            <person name="Larson L."/>
            <person name="Lewis B."/>
            <person name="Mehta T."/>
            <person name="Park D."/>
            <person name="Pearson M."/>
            <person name="Roberts A."/>
            <person name="Saif S."/>
            <person name="Shea T."/>
            <person name="Shenoy N."/>
            <person name="Sisk P."/>
            <person name="Stolte C."/>
            <person name="Sykes S."/>
            <person name="Walk T."/>
            <person name="White J."/>
            <person name="Yandava C."/>
            <person name="Haas B."/>
            <person name="Henn M.R."/>
            <person name="Nusbaum C."/>
            <person name="Birren B."/>
        </authorList>
    </citation>
    <scope>NUCLEOTIDE SEQUENCE [LARGE SCALE GENOMIC DNA]</scope>
    <source>
        <strain evidence="2">NA</strain>
    </source>
</reference>
<evidence type="ECO:0000313" key="2">
    <source>
        <dbReference type="Proteomes" id="UP000004810"/>
    </source>
</evidence>
<dbReference type="EMBL" id="ADBV01011230">
    <property type="protein sequence ID" value="EJW75016.1"/>
    <property type="molecule type" value="Genomic_DNA"/>
</dbReference>
<protein>
    <submittedName>
        <fullName evidence="1">Uncharacterized protein</fullName>
    </submittedName>
</protein>
<dbReference type="AlphaFoldDB" id="J9DYU2"/>
<feature type="non-terminal residue" evidence="1">
    <location>
        <position position="1"/>
    </location>
</feature>
<comment type="caution">
    <text evidence="1">The sequence shown here is derived from an EMBL/GenBank/DDBJ whole genome shotgun (WGS) entry which is preliminary data.</text>
</comment>
<evidence type="ECO:0000313" key="1">
    <source>
        <dbReference type="EMBL" id="EJW75016.1"/>
    </source>
</evidence>
<dbReference type="Proteomes" id="UP000004810">
    <property type="component" value="Unassembled WGS sequence"/>
</dbReference>
<organism evidence="1 2">
    <name type="scientific">Wuchereria bancrofti</name>
    <dbReference type="NCBI Taxonomy" id="6293"/>
    <lineage>
        <taxon>Eukaryota</taxon>
        <taxon>Metazoa</taxon>
        <taxon>Ecdysozoa</taxon>
        <taxon>Nematoda</taxon>
        <taxon>Chromadorea</taxon>
        <taxon>Rhabditida</taxon>
        <taxon>Spirurina</taxon>
        <taxon>Spiruromorpha</taxon>
        <taxon>Filarioidea</taxon>
        <taxon>Onchocercidae</taxon>
        <taxon>Wuchereria</taxon>
    </lineage>
</organism>
<gene>
    <name evidence="1" type="ORF">WUBG_14077</name>
</gene>
<name>J9DYU2_WUCBA</name>
<proteinExistence type="predicted"/>
<accession>J9DYU2</accession>
<sequence>SESNVCDTVYKSWFAGNVGETVCKSCSRRKWAEFQMCFQLLEIERVPVNTSANTVSSDVSRR</sequence>